<dbReference type="Gene3D" id="1.10.10.10">
    <property type="entry name" value="Winged helix-like DNA-binding domain superfamily/Winged helix DNA-binding domain"/>
    <property type="match status" value="1"/>
</dbReference>
<evidence type="ECO:0008006" key="3">
    <source>
        <dbReference type="Google" id="ProtNLM"/>
    </source>
</evidence>
<dbReference type="InterPro" id="IPR036388">
    <property type="entry name" value="WH-like_DNA-bd_sf"/>
</dbReference>
<dbReference type="Pfam" id="PF04255">
    <property type="entry name" value="DUF433"/>
    <property type="match status" value="1"/>
</dbReference>
<dbReference type="AlphaFoldDB" id="A0AB37UP63"/>
<dbReference type="EMBL" id="RSCK01000008">
    <property type="protein sequence ID" value="RUT13219.1"/>
    <property type="molecule type" value="Genomic_DNA"/>
</dbReference>
<dbReference type="SUPFAM" id="SSF46689">
    <property type="entry name" value="Homeodomain-like"/>
    <property type="match status" value="1"/>
</dbReference>
<evidence type="ECO:0000313" key="2">
    <source>
        <dbReference type="Proteomes" id="UP000282574"/>
    </source>
</evidence>
<proteinExistence type="predicted"/>
<gene>
    <name evidence="1" type="ORF">DSM107010_14810</name>
</gene>
<protein>
    <recommendedName>
        <fullName evidence="3">DUF433 domain-containing protein</fullName>
    </recommendedName>
</protein>
<evidence type="ECO:0000313" key="1">
    <source>
        <dbReference type="EMBL" id="RUT13219.1"/>
    </source>
</evidence>
<reference evidence="1 2" key="1">
    <citation type="journal article" date="2019" name="Genome Biol. Evol.">
        <title>Day and night: Metabolic profiles and evolutionary relationships of six axenic non-marine cyanobacteria.</title>
        <authorList>
            <person name="Will S.E."/>
            <person name="Henke P."/>
            <person name="Boedeker C."/>
            <person name="Huang S."/>
            <person name="Brinkmann H."/>
            <person name="Rohde M."/>
            <person name="Jarek M."/>
            <person name="Friedl T."/>
            <person name="Seufert S."/>
            <person name="Schumacher M."/>
            <person name="Overmann J."/>
            <person name="Neumann-Schaal M."/>
            <person name="Petersen J."/>
        </authorList>
    </citation>
    <scope>NUCLEOTIDE SEQUENCE [LARGE SCALE GENOMIC DNA]</scope>
    <source>
        <strain evidence="1 2">SAG 39.79</strain>
    </source>
</reference>
<name>A0AB37UP63_9CYAN</name>
<sequence>MAIAHPDITHNLDTKMSLTLVNEPIPLVTDANGVVRVSKTRVTLDTIVTAFLEGATAEEIVEQYPSLQLSDVYSIIGYYLRHKAEVDTYLLERQHRATEVRQEAERRFSPEGIRDRLLARRDRELGQNTI</sequence>
<dbReference type="InterPro" id="IPR007367">
    <property type="entry name" value="DUF433"/>
</dbReference>
<dbReference type="Proteomes" id="UP000282574">
    <property type="component" value="Unassembled WGS sequence"/>
</dbReference>
<comment type="caution">
    <text evidence="1">The sequence shown here is derived from an EMBL/GenBank/DDBJ whole genome shotgun (WGS) entry which is preliminary data.</text>
</comment>
<organism evidence="1 2">
    <name type="scientific">Chroococcidiopsis cubana SAG 39.79</name>
    <dbReference type="NCBI Taxonomy" id="388085"/>
    <lineage>
        <taxon>Bacteria</taxon>
        <taxon>Bacillati</taxon>
        <taxon>Cyanobacteriota</taxon>
        <taxon>Cyanophyceae</taxon>
        <taxon>Chroococcidiopsidales</taxon>
        <taxon>Chroococcidiopsidaceae</taxon>
        <taxon>Chroococcidiopsis</taxon>
    </lineage>
</organism>
<dbReference type="InterPro" id="IPR009057">
    <property type="entry name" value="Homeodomain-like_sf"/>
</dbReference>
<accession>A0AB37UP63</accession>
<dbReference type="PANTHER" id="PTHR34849:SF1">
    <property type="entry name" value="SLR0770 PROTEIN"/>
    <property type="match status" value="1"/>
</dbReference>
<keyword evidence="2" id="KW-1185">Reference proteome</keyword>
<dbReference type="PANTHER" id="PTHR34849">
    <property type="entry name" value="SSL5025 PROTEIN"/>
    <property type="match status" value="1"/>
</dbReference>